<reference evidence="2 3" key="1">
    <citation type="submission" date="2018-11" db="EMBL/GenBank/DDBJ databases">
        <title>Draft genome sequence of Cellulomonas takizawaensis strain TKZ-21.</title>
        <authorList>
            <person name="Yamamura H."/>
            <person name="Hayashi T."/>
            <person name="Hamada M."/>
            <person name="Serisawa Y."/>
            <person name="Matsuyama K."/>
            <person name="Nakagawa Y."/>
            <person name="Otoguro M."/>
            <person name="Yanagida F."/>
            <person name="Hayakawa M."/>
        </authorList>
    </citation>
    <scope>NUCLEOTIDE SEQUENCE [LARGE SCALE GENOMIC DNA]</scope>
    <source>
        <strain evidence="2 3">TKZ-21</strain>
    </source>
</reference>
<evidence type="ECO:0000313" key="2">
    <source>
        <dbReference type="EMBL" id="GCD18787.1"/>
    </source>
</evidence>
<accession>A0A401UVS7</accession>
<keyword evidence="3" id="KW-1185">Reference proteome</keyword>
<gene>
    <name evidence="2" type="ORF">CTKZ_03490</name>
</gene>
<sequence>MAAPDGAPYGRAVTDLRHVLTARLRLDAVRVDDTEPVFVLNADARLWEHLPSGRHTSTDQTRTQLERYATAWDDDGLGYWTARDRADGRVVGIGGVTLREGTVWNVYYRCAVEAQGRGLAHELASAALDAARDVRPDVPVAAYLLEHNAASRRLAERLGLTLAWRGPDVGNPDPDAVRLVLADRPLDADALAVMTTSP</sequence>
<dbReference type="PANTHER" id="PTHR43792:SF1">
    <property type="entry name" value="N-ACETYLTRANSFERASE DOMAIN-CONTAINING PROTEIN"/>
    <property type="match status" value="1"/>
</dbReference>
<dbReference type="SUPFAM" id="SSF55729">
    <property type="entry name" value="Acyl-CoA N-acyltransferases (Nat)"/>
    <property type="match status" value="1"/>
</dbReference>
<feature type="domain" description="N-acetyltransferase" evidence="1">
    <location>
        <begin position="24"/>
        <end position="184"/>
    </location>
</feature>
<comment type="caution">
    <text evidence="2">The sequence shown here is derived from an EMBL/GenBank/DDBJ whole genome shotgun (WGS) entry which is preliminary data.</text>
</comment>
<name>A0A401UVS7_9CELL</name>
<dbReference type="AlphaFoldDB" id="A0A401UVS7"/>
<dbReference type="PANTHER" id="PTHR43792">
    <property type="entry name" value="GNAT FAMILY, PUTATIVE (AFU_ORTHOLOGUE AFUA_3G00765)-RELATED-RELATED"/>
    <property type="match status" value="1"/>
</dbReference>
<dbReference type="PROSITE" id="PS51186">
    <property type="entry name" value="GNAT"/>
    <property type="match status" value="1"/>
</dbReference>
<dbReference type="Proteomes" id="UP000288246">
    <property type="component" value="Unassembled WGS sequence"/>
</dbReference>
<dbReference type="Pfam" id="PF13302">
    <property type="entry name" value="Acetyltransf_3"/>
    <property type="match status" value="1"/>
</dbReference>
<protein>
    <submittedName>
        <fullName evidence="2">Acetyltransferase</fullName>
    </submittedName>
</protein>
<keyword evidence="2" id="KW-0808">Transferase</keyword>
<dbReference type="InterPro" id="IPR016181">
    <property type="entry name" value="Acyl_CoA_acyltransferase"/>
</dbReference>
<evidence type="ECO:0000259" key="1">
    <source>
        <dbReference type="PROSITE" id="PS51186"/>
    </source>
</evidence>
<dbReference type="Gene3D" id="3.40.630.30">
    <property type="match status" value="1"/>
</dbReference>
<dbReference type="EMBL" id="BHYL01000029">
    <property type="protein sequence ID" value="GCD18787.1"/>
    <property type="molecule type" value="Genomic_DNA"/>
</dbReference>
<organism evidence="2 3">
    <name type="scientific">Cellulomonas algicola</name>
    <dbReference type="NCBI Taxonomy" id="2071633"/>
    <lineage>
        <taxon>Bacteria</taxon>
        <taxon>Bacillati</taxon>
        <taxon>Actinomycetota</taxon>
        <taxon>Actinomycetes</taxon>
        <taxon>Micrococcales</taxon>
        <taxon>Cellulomonadaceae</taxon>
        <taxon>Cellulomonas</taxon>
    </lineage>
</organism>
<dbReference type="InterPro" id="IPR000182">
    <property type="entry name" value="GNAT_dom"/>
</dbReference>
<proteinExistence type="predicted"/>
<dbReference type="GO" id="GO:0016747">
    <property type="term" value="F:acyltransferase activity, transferring groups other than amino-acyl groups"/>
    <property type="evidence" value="ECO:0007669"/>
    <property type="project" value="InterPro"/>
</dbReference>
<dbReference type="InterPro" id="IPR051531">
    <property type="entry name" value="N-acetyltransferase"/>
</dbReference>
<evidence type="ECO:0000313" key="3">
    <source>
        <dbReference type="Proteomes" id="UP000288246"/>
    </source>
</evidence>